<dbReference type="Gene3D" id="3.40.50.300">
    <property type="entry name" value="P-loop containing nucleotide triphosphate hydrolases"/>
    <property type="match status" value="1"/>
</dbReference>
<evidence type="ECO:0000313" key="1">
    <source>
        <dbReference type="EMBL" id="KGG51080.1"/>
    </source>
</evidence>
<dbReference type="VEuPathDB" id="MicrosporidiaDB:DI09_45p70"/>
<comment type="caution">
    <text evidence="1">The sequence shown here is derived from an EMBL/GenBank/DDBJ whole genome shotgun (WGS) entry which is preliminary data.</text>
</comment>
<accession>A0A098VQ14</accession>
<dbReference type="InterPro" id="IPR027417">
    <property type="entry name" value="P-loop_NTPase"/>
</dbReference>
<gene>
    <name evidence="1" type="ORF">DI09_45p70</name>
</gene>
<organism evidence="1 2">
    <name type="scientific">Mitosporidium daphniae</name>
    <dbReference type="NCBI Taxonomy" id="1485682"/>
    <lineage>
        <taxon>Eukaryota</taxon>
        <taxon>Fungi</taxon>
        <taxon>Fungi incertae sedis</taxon>
        <taxon>Microsporidia</taxon>
        <taxon>Mitosporidium</taxon>
    </lineage>
</organism>
<protein>
    <submittedName>
        <fullName evidence="1">Uncharacterized protein</fullName>
    </submittedName>
</protein>
<name>A0A098VQ14_9MICR</name>
<dbReference type="SUPFAM" id="SSF52540">
    <property type="entry name" value="P-loop containing nucleoside triphosphate hydrolases"/>
    <property type="match status" value="1"/>
</dbReference>
<dbReference type="AlphaFoldDB" id="A0A098VQ14"/>
<reference evidence="1 2" key="1">
    <citation type="submission" date="2014-04" db="EMBL/GenBank/DDBJ databases">
        <title>A new species of microsporidia sheds light on the evolution of extreme parasitism.</title>
        <authorList>
            <person name="Haag K.L."/>
            <person name="James T.Y."/>
            <person name="Larsson R."/>
            <person name="Schaer T.M."/>
            <person name="Refardt D."/>
            <person name="Pombert J.-F."/>
            <person name="Ebert D."/>
        </authorList>
    </citation>
    <scope>NUCLEOTIDE SEQUENCE [LARGE SCALE GENOMIC DNA]</scope>
    <source>
        <strain evidence="1 2">UGP3</strain>
        <tissue evidence="1">Spores</tissue>
    </source>
</reference>
<dbReference type="EMBL" id="JMKJ01000399">
    <property type="protein sequence ID" value="KGG51080.1"/>
    <property type="molecule type" value="Genomic_DNA"/>
</dbReference>
<dbReference type="RefSeq" id="XP_013237525.1">
    <property type="nucleotide sequence ID" value="XM_013382071.1"/>
</dbReference>
<dbReference type="HOGENOM" id="CLU_839593_0_0_1"/>
<proteinExistence type="predicted"/>
<keyword evidence="2" id="KW-1185">Reference proteome</keyword>
<dbReference type="GeneID" id="25260035"/>
<evidence type="ECO:0000313" key="2">
    <source>
        <dbReference type="Proteomes" id="UP000029725"/>
    </source>
</evidence>
<dbReference type="Proteomes" id="UP000029725">
    <property type="component" value="Unassembled WGS sequence"/>
</dbReference>
<sequence length="331" mass="36570">MYLPDLVIADRFQEVLLEKIRSLLISRDAPPVFKGEILEISHHLKTYQVEVLSILPNCMALTASHCNYSKDLQKELVMLLEFINTNGLFFYSFPKSVVIFEQEPNLQNLPYAKGDACIASGVSRDSFAAFLNSIKLALFADNPIGLKTKVFCIEGHPGSGKRLLLRNLVKELPIPFVVSVNCTSWTALEELDDVNKSLESVLKQVIANTPSIVKMIPGAILLFIGGFSDFDILTRDGTVVDTLSCCQLATYSQRLSICENLLAPRKKEIVCKYLADLCKVIELAFGSYCGQGLSNGTLAEEFSSLSIDACCDLSKIDEALRHIPPSLSHEV</sequence>